<evidence type="ECO:0000313" key="4">
    <source>
        <dbReference type="Proteomes" id="UP001180973"/>
    </source>
</evidence>
<keyword evidence="2" id="KW-0472">Membrane</keyword>
<evidence type="ECO:0000313" key="3">
    <source>
        <dbReference type="EMBL" id="MDT0529573.1"/>
    </source>
</evidence>
<keyword evidence="4" id="KW-1185">Reference proteome</keyword>
<proteinExistence type="predicted"/>
<reference evidence="3" key="1">
    <citation type="submission" date="2023-09" db="EMBL/GenBank/DDBJ databases">
        <title>30 novel species of actinomycetes from the DSMZ collection.</title>
        <authorList>
            <person name="Nouioui I."/>
        </authorList>
    </citation>
    <scope>NUCLEOTIDE SEQUENCE</scope>
    <source>
        <strain evidence="3">DSM 115977</strain>
    </source>
</reference>
<keyword evidence="2" id="KW-1133">Transmembrane helix</keyword>
<evidence type="ECO:0008006" key="5">
    <source>
        <dbReference type="Google" id="ProtNLM"/>
    </source>
</evidence>
<gene>
    <name evidence="3" type="ORF">RM555_11295</name>
</gene>
<feature type="region of interest" description="Disordered" evidence="1">
    <location>
        <begin position="1"/>
        <end position="67"/>
    </location>
</feature>
<keyword evidence="2" id="KW-0812">Transmembrane</keyword>
<dbReference type="RefSeq" id="WP_311411693.1">
    <property type="nucleotide sequence ID" value="NZ_JAVRFL010000011.1"/>
</dbReference>
<protein>
    <recommendedName>
        <fullName evidence="5">Peptidase</fullName>
    </recommendedName>
</protein>
<comment type="caution">
    <text evidence="3">The sequence shown here is derived from an EMBL/GenBank/DDBJ whole genome shotgun (WGS) entry which is preliminary data.</text>
</comment>
<organism evidence="3 4">
    <name type="scientific">Micromonospora reichwaldensis</name>
    <dbReference type="NCBI Taxonomy" id="3075516"/>
    <lineage>
        <taxon>Bacteria</taxon>
        <taxon>Bacillati</taxon>
        <taxon>Actinomycetota</taxon>
        <taxon>Actinomycetes</taxon>
        <taxon>Micromonosporales</taxon>
        <taxon>Micromonosporaceae</taxon>
        <taxon>Micromonospora</taxon>
    </lineage>
</organism>
<evidence type="ECO:0000256" key="2">
    <source>
        <dbReference type="SAM" id="Phobius"/>
    </source>
</evidence>
<dbReference type="Proteomes" id="UP001180973">
    <property type="component" value="Unassembled WGS sequence"/>
</dbReference>
<dbReference type="EMBL" id="JAVRFL010000011">
    <property type="protein sequence ID" value="MDT0529573.1"/>
    <property type="molecule type" value="Genomic_DNA"/>
</dbReference>
<feature type="compositionally biased region" description="Low complexity" evidence="1">
    <location>
        <begin position="1"/>
        <end position="22"/>
    </location>
</feature>
<accession>A0ABU2WUG6</accession>
<sequence>MTVVVAAGAPASAAQPGPAFAGRPPVLAEPQVPEADVPAVEPDGRKGSPRPSARPSAQPSPAAPSTTVGIRLLDAPVERRDDTRAHKYIVDHVRPGTTIKRRIMVQNSSEIRRTVALYSAAADVTNKGFVLAPDRTENELSSWIDVEPAQEVLAPDEEVEALVTIAVPRRAEAGERYAVIWAEVAGVDGQNVRNVGRAGIRVYLSVGPGGEPPSGFEIGPLTGEREKDGTPVLTAQVRNTGRRALDLAGELRLAEGPGGLSAGPVKVEAGTLALDGSTTVRVALDRRLPDGPWAAKLDLASGWTKRSATGRVSFGPVPVAATSAVDRSGQVLTGGLTTSGLVLLLFAVYAYRRRARIRQPVEAA</sequence>
<feature type="compositionally biased region" description="Low complexity" evidence="1">
    <location>
        <begin position="49"/>
        <end position="65"/>
    </location>
</feature>
<feature type="transmembrane region" description="Helical" evidence="2">
    <location>
        <begin position="331"/>
        <end position="351"/>
    </location>
</feature>
<name>A0ABU2WUG6_9ACTN</name>
<evidence type="ECO:0000256" key="1">
    <source>
        <dbReference type="SAM" id="MobiDB-lite"/>
    </source>
</evidence>